<evidence type="ECO:0000313" key="2">
    <source>
        <dbReference type="Proteomes" id="UP000290759"/>
    </source>
</evidence>
<sequence>MTQSASIADEPIEALVSQTSIVDPDVPTGQTHTAEQVRRLSASRRSLAGDIGLAVGARSRGDNR</sequence>
<reference evidence="1 2" key="2">
    <citation type="submission" date="2019-02" db="EMBL/GenBank/DDBJ databases">
        <title>'Lichenibacterium ramalinii' gen. nov. sp. nov., 'Lichenibacterium minor' gen. nov. sp. nov.</title>
        <authorList>
            <person name="Pankratov T."/>
        </authorList>
    </citation>
    <scope>NUCLEOTIDE SEQUENCE [LARGE SCALE GENOMIC DNA]</scope>
    <source>
        <strain evidence="1 2">RmlP026</strain>
    </source>
</reference>
<name>A0A4Q2U4S9_9HYPH</name>
<dbReference type="Proteomes" id="UP000290759">
    <property type="component" value="Unassembled WGS sequence"/>
</dbReference>
<organism evidence="1 2">
    <name type="scientific">Lichenibacterium minor</name>
    <dbReference type="NCBI Taxonomy" id="2316528"/>
    <lineage>
        <taxon>Bacteria</taxon>
        <taxon>Pseudomonadati</taxon>
        <taxon>Pseudomonadota</taxon>
        <taxon>Alphaproteobacteria</taxon>
        <taxon>Hyphomicrobiales</taxon>
        <taxon>Lichenihabitantaceae</taxon>
        <taxon>Lichenibacterium</taxon>
    </lineage>
</organism>
<reference evidence="1 2" key="1">
    <citation type="submission" date="2018-12" db="EMBL/GenBank/DDBJ databases">
        <authorList>
            <person name="Grouzdev D.S."/>
            <person name="Krutkina M.S."/>
        </authorList>
    </citation>
    <scope>NUCLEOTIDE SEQUENCE [LARGE SCALE GENOMIC DNA]</scope>
    <source>
        <strain evidence="1 2">RmlP026</strain>
    </source>
</reference>
<keyword evidence="2" id="KW-1185">Reference proteome</keyword>
<dbReference type="EMBL" id="QYBB01000015">
    <property type="protein sequence ID" value="RYC31270.1"/>
    <property type="molecule type" value="Genomic_DNA"/>
</dbReference>
<dbReference type="AlphaFoldDB" id="A0A4Q2U4S9"/>
<comment type="caution">
    <text evidence="1">The sequence shown here is derived from an EMBL/GenBank/DDBJ whole genome shotgun (WGS) entry which is preliminary data.</text>
</comment>
<gene>
    <name evidence="1" type="ORF">D3273_14220</name>
</gene>
<accession>A0A4Q2U4S9</accession>
<evidence type="ECO:0000313" key="1">
    <source>
        <dbReference type="EMBL" id="RYC31270.1"/>
    </source>
</evidence>
<protein>
    <submittedName>
        <fullName evidence="1">Uncharacterized protein</fullName>
    </submittedName>
</protein>
<proteinExistence type="predicted"/>
<dbReference type="RefSeq" id="WP_129227553.1">
    <property type="nucleotide sequence ID" value="NZ_QYBB01000015.1"/>
</dbReference>